<feature type="compositionally biased region" description="Polar residues" evidence="1">
    <location>
        <begin position="11"/>
        <end position="21"/>
    </location>
</feature>
<reference evidence="2" key="1">
    <citation type="submission" date="2017-08" db="EMBL/GenBank/DDBJ databases">
        <authorList>
            <person name="Cuomo C."/>
            <person name="Billmyre B."/>
            <person name="Heitman J."/>
        </authorList>
    </citation>
    <scope>NUCLEOTIDE SEQUENCE</scope>
    <source>
        <strain evidence="2">CBS 12478</strain>
    </source>
</reference>
<dbReference type="AlphaFoldDB" id="A0A5M6C1I5"/>
<evidence type="ECO:0000256" key="1">
    <source>
        <dbReference type="SAM" id="MobiDB-lite"/>
    </source>
</evidence>
<accession>A0A5M6C1I5</accession>
<feature type="compositionally biased region" description="Basic and acidic residues" evidence="1">
    <location>
        <begin position="29"/>
        <end position="45"/>
    </location>
</feature>
<evidence type="ECO:0000313" key="3">
    <source>
        <dbReference type="Proteomes" id="UP000322225"/>
    </source>
</evidence>
<gene>
    <name evidence="2" type="ORF">CI109_106438</name>
</gene>
<dbReference type="GeneID" id="43587920"/>
<feature type="region of interest" description="Disordered" evidence="1">
    <location>
        <begin position="1"/>
        <end position="55"/>
    </location>
</feature>
<keyword evidence="3" id="KW-1185">Reference proteome</keyword>
<protein>
    <submittedName>
        <fullName evidence="2">UPF0390 protein</fullName>
    </submittedName>
</protein>
<dbReference type="EMBL" id="CP144062">
    <property type="protein sequence ID" value="WWD21950.1"/>
    <property type="molecule type" value="Genomic_DNA"/>
</dbReference>
<organism evidence="2 3">
    <name type="scientific">Kwoniella shandongensis</name>
    <dbReference type="NCBI Taxonomy" id="1734106"/>
    <lineage>
        <taxon>Eukaryota</taxon>
        <taxon>Fungi</taxon>
        <taxon>Dikarya</taxon>
        <taxon>Basidiomycota</taxon>
        <taxon>Agaricomycotina</taxon>
        <taxon>Tremellomycetes</taxon>
        <taxon>Tremellales</taxon>
        <taxon>Cryptococcaceae</taxon>
        <taxon>Kwoniella</taxon>
    </lineage>
</organism>
<name>A0A5M6C1I5_9TREE</name>
<dbReference type="RefSeq" id="XP_031861791.1">
    <property type="nucleotide sequence ID" value="XM_032003793.1"/>
</dbReference>
<sequence>MAQGAAKSLKGKSQSAGATRKNNGKTRPGRRDIAPKERQRVIERSQKKHLSSKINNSIEKQMVAAASAGKLSIMRSVGDVAAGAGKDAAKGKGKGKGKA</sequence>
<dbReference type="KEGG" id="ksn:43587920"/>
<dbReference type="InterPro" id="IPR019034">
    <property type="entry name" value="UPF0390"/>
</dbReference>
<dbReference type="Pfam" id="PF09495">
    <property type="entry name" value="DUF2462"/>
    <property type="match status" value="1"/>
</dbReference>
<dbReference type="Proteomes" id="UP000322225">
    <property type="component" value="Chromosome 12"/>
</dbReference>
<reference evidence="2" key="2">
    <citation type="submission" date="2024-01" db="EMBL/GenBank/DDBJ databases">
        <title>Comparative genomics of Cryptococcus and Kwoniella reveals pathogenesis evolution and contrasting modes of karyotype evolution via chromosome fusion or intercentromeric recombination.</title>
        <authorList>
            <person name="Coelho M.A."/>
            <person name="David-Palma M."/>
            <person name="Shea T."/>
            <person name="Bowers K."/>
            <person name="McGinley-Smith S."/>
            <person name="Mohammad A.W."/>
            <person name="Gnirke A."/>
            <person name="Yurkov A.M."/>
            <person name="Nowrousian M."/>
            <person name="Sun S."/>
            <person name="Cuomo C.A."/>
            <person name="Heitman J."/>
        </authorList>
    </citation>
    <scope>NUCLEOTIDE SEQUENCE</scope>
    <source>
        <strain evidence="2">CBS 12478</strain>
    </source>
</reference>
<proteinExistence type="predicted"/>
<evidence type="ECO:0000313" key="2">
    <source>
        <dbReference type="EMBL" id="WWD21950.1"/>
    </source>
</evidence>
<dbReference type="OrthoDB" id="5239630at2759"/>